<dbReference type="InterPro" id="IPR002900">
    <property type="entry name" value="DUF38/FTH_CAE_spp"/>
</dbReference>
<sequence length="308" mass="36959">MTSPTLLGMPEDVMFQILSYSSFRSILNLRKTCRGFQDFLELLQPKFQIQTIRISLEYDKTVIVEVSGIPEFSENLEYEASENIFSDLKFILKNQKSIIEEMRLDFPFFEFPYLEESHFLNFLEKFSRILSEKSEKLKVEKLKLIHFQSDDVLKILPFLEPKILEKLILQVQNYEIPFNLDEISKLDQWKNLVELSIDSNFIDSKIRDINIQNFENYTLRVKTVDAEDLYFLKENLIKFKNFRYLDLECEEISDYSNLDVLLGEPYTVYDESSKNWYFESTGIYDQQWLEIMIWDQRIWVSRAYVRRG</sequence>
<evidence type="ECO:0000313" key="2">
    <source>
        <dbReference type="EMBL" id="PIC14910.1"/>
    </source>
</evidence>
<dbReference type="AlphaFoldDB" id="A0A2G5SIM3"/>
<protein>
    <recommendedName>
        <fullName evidence="1">F-box domain-containing protein</fullName>
    </recommendedName>
</protein>
<dbReference type="SUPFAM" id="SSF81383">
    <property type="entry name" value="F-box domain"/>
    <property type="match status" value="1"/>
</dbReference>
<proteinExistence type="predicted"/>
<dbReference type="Pfam" id="PF00646">
    <property type="entry name" value="F-box"/>
    <property type="match status" value="1"/>
</dbReference>
<organism evidence="2 3">
    <name type="scientific">Caenorhabditis nigoni</name>
    <dbReference type="NCBI Taxonomy" id="1611254"/>
    <lineage>
        <taxon>Eukaryota</taxon>
        <taxon>Metazoa</taxon>
        <taxon>Ecdysozoa</taxon>
        <taxon>Nematoda</taxon>
        <taxon>Chromadorea</taxon>
        <taxon>Rhabditida</taxon>
        <taxon>Rhabditina</taxon>
        <taxon>Rhabditomorpha</taxon>
        <taxon>Rhabditoidea</taxon>
        <taxon>Rhabditidae</taxon>
        <taxon>Peloderinae</taxon>
        <taxon>Caenorhabditis</taxon>
    </lineage>
</organism>
<dbReference type="InterPro" id="IPR001810">
    <property type="entry name" value="F-box_dom"/>
</dbReference>
<dbReference type="InterPro" id="IPR036047">
    <property type="entry name" value="F-box-like_dom_sf"/>
</dbReference>
<evidence type="ECO:0000259" key="1">
    <source>
        <dbReference type="PROSITE" id="PS50181"/>
    </source>
</evidence>
<dbReference type="InterPro" id="IPR040161">
    <property type="entry name" value="FB224"/>
</dbReference>
<keyword evidence="3" id="KW-1185">Reference proteome</keyword>
<dbReference type="EMBL" id="PDUG01000007">
    <property type="protein sequence ID" value="PIC14910.1"/>
    <property type="molecule type" value="Genomic_DNA"/>
</dbReference>
<name>A0A2G5SIM3_9PELO</name>
<dbReference type="GO" id="GO:0045087">
    <property type="term" value="P:innate immune response"/>
    <property type="evidence" value="ECO:0007669"/>
    <property type="project" value="TreeGrafter"/>
</dbReference>
<reference evidence="3" key="1">
    <citation type="submission" date="2017-10" db="EMBL/GenBank/DDBJ databases">
        <title>Rapid genome shrinkage in a self-fertile nematode reveals novel sperm competition proteins.</title>
        <authorList>
            <person name="Yin D."/>
            <person name="Schwarz E.M."/>
            <person name="Thomas C.G."/>
            <person name="Felde R.L."/>
            <person name="Korf I.F."/>
            <person name="Cutter A.D."/>
            <person name="Schartner C.M."/>
            <person name="Ralston E.J."/>
            <person name="Meyer B.J."/>
            <person name="Haag E.S."/>
        </authorList>
    </citation>
    <scope>NUCLEOTIDE SEQUENCE [LARGE SCALE GENOMIC DNA]</scope>
    <source>
        <strain evidence="3">JU1422</strain>
    </source>
</reference>
<dbReference type="Pfam" id="PF01827">
    <property type="entry name" value="FTH"/>
    <property type="match status" value="1"/>
</dbReference>
<evidence type="ECO:0000313" key="3">
    <source>
        <dbReference type="Proteomes" id="UP000230233"/>
    </source>
</evidence>
<dbReference type="PANTHER" id="PTHR23015:SF4">
    <property type="entry name" value="DUF38 DOMAIN-CONTAINING PROTEIN-RELATED"/>
    <property type="match status" value="1"/>
</dbReference>
<dbReference type="OrthoDB" id="5911267at2759"/>
<gene>
    <name evidence="2" type="ORF">B9Z55_027058</name>
</gene>
<feature type="domain" description="F-box" evidence="1">
    <location>
        <begin position="3"/>
        <end position="50"/>
    </location>
</feature>
<dbReference type="Proteomes" id="UP000230233">
    <property type="component" value="Unassembled WGS sequence"/>
</dbReference>
<dbReference type="SMART" id="SM00256">
    <property type="entry name" value="FBOX"/>
    <property type="match status" value="1"/>
</dbReference>
<accession>A0A2G5SIM3</accession>
<dbReference type="PANTHER" id="PTHR23015">
    <property type="entry name" value="UNCHARACTERIZED C.ELEGANS PROTEIN"/>
    <property type="match status" value="1"/>
</dbReference>
<dbReference type="PROSITE" id="PS50181">
    <property type="entry name" value="FBOX"/>
    <property type="match status" value="1"/>
</dbReference>
<comment type="caution">
    <text evidence="2">The sequence shown here is derived from an EMBL/GenBank/DDBJ whole genome shotgun (WGS) entry which is preliminary data.</text>
</comment>